<feature type="domain" description="CBS" evidence="3">
    <location>
        <begin position="40"/>
        <end position="96"/>
    </location>
</feature>
<dbReference type="InterPro" id="IPR046342">
    <property type="entry name" value="CBS_dom_sf"/>
</dbReference>
<evidence type="ECO:0000313" key="4">
    <source>
        <dbReference type="EMBL" id="OUL55984.1"/>
    </source>
</evidence>
<evidence type="ECO:0000313" key="5">
    <source>
        <dbReference type="Proteomes" id="UP000194841"/>
    </source>
</evidence>
<dbReference type="EMBL" id="MWPV01000008">
    <property type="protein sequence ID" value="OUL55984.1"/>
    <property type="molecule type" value="Genomic_DNA"/>
</dbReference>
<proteinExistence type="predicted"/>
<dbReference type="PANTHER" id="PTHR43080:SF2">
    <property type="entry name" value="CBS DOMAIN-CONTAINING PROTEIN"/>
    <property type="match status" value="1"/>
</dbReference>
<protein>
    <recommendedName>
        <fullName evidence="3">CBS domain-containing protein</fullName>
    </recommendedName>
</protein>
<name>A0A244CKU4_PSEDV</name>
<dbReference type="InterPro" id="IPR000644">
    <property type="entry name" value="CBS_dom"/>
</dbReference>
<dbReference type="Pfam" id="PF00571">
    <property type="entry name" value="CBS"/>
    <property type="match status" value="2"/>
</dbReference>
<evidence type="ECO:0000259" key="3">
    <source>
        <dbReference type="PROSITE" id="PS51371"/>
    </source>
</evidence>
<dbReference type="Proteomes" id="UP000194841">
    <property type="component" value="Unassembled WGS sequence"/>
</dbReference>
<evidence type="ECO:0000256" key="1">
    <source>
        <dbReference type="ARBA" id="ARBA00023122"/>
    </source>
</evidence>
<comment type="caution">
    <text evidence="4">The sequence shown here is derived from an EMBL/GenBank/DDBJ whole genome shotgun (WGS) entry which is preliminary data.</text>
</comment>
<dbReference type="Gene3D" id="3.10.580.10">
    <property type="entry name" value="CBS-domain"/>
    <property type="match status" value="1"/>
</dbReference>
<dbReference type="SUPFAM" id="SSF54631">
    <property type="entry name" value="CBS-domain pair"/>
    <property type="match status" value="1"/>
</dbReference>
<gene>
    <name evidence="4" type="ORF">B1199_19980</name>
</gene>
<dbReference type="AlphaFoldDB" id="A0A244CKU4"/>
<accession>A0A244CKU4</accession>
<dbReference type="PANTHER" id="PTHR43080">
    <property type="entry name" value="CBS DOMAIN-CONTAINING PROTEIN CBSX3, MITOCHONDRIAL"/>
    <property type="match status" value="1"/>
</dbReference>
<sequence length="191" mass="20786">MNTFKELNTKTLDNCALPQPTEQAVLTLCDPVKTIVTDFASYNPLRLLGTTSIDDALGALREAATSFILVLDESANFSGVISAADLQSAKVLSLATQLGLTRKDLTIEDMMTPIKKAQGVSLRYMETATIGDILHTMQKQGAMFLMVLSADNQVCGLISAREISRRLNIPLHITPIANGFHEVMMSVDHPH</sequence>
<dbReference type="PROSITE" id="PS51371">
    <property type="entry name" value="CBS"/>
    <property type="match status" value="1"/>
</dbReference>
<dbReference type="RefSeq" id="WP_086745904.1">
    <property type="nucleotide sequence ID" value="NZ_MWPV01000008.1"/>
</dbReference>
<evidence type="ECO:0000256" key="2">
    <source>
        <dbReference type="PROSITE-ProRule" id="PRU00703"/>
    </source>
</evidence>
<reference evidence="4 5" key="1">
    <citation type="submission" date="2017-02" db="EMBL/GenBank/DDBJ databases">
        <title>Pseudoalteromonas ulvae TC14 Genome.</title>
        <authorList>
            <person name="Molmeret M."/>
        </authorList>
    </citation>
    <scope>NUCLEOTIDE SEQUENCE [LARGE SCALE GENOMIC DNA]</scope>
    <source>
        <strain evidence="4">TC14</strain>
    </source>
</reference>
<keyword evidence="1 2" id="KW-0129">CBS domain</keyword>
<keyword evidence="5" id="KW-1185">Reference proteome</keyword>
<organism evidence="4 5">
    <name type="scientific">Pseudoalteromonas ulvae</name>
    <dbReference type="NCBI Taxonomy" id="107327"/>
    <lineage>
        <taxon>Bacteria</taxon>
        <taxon>Pseudomonadati</taxon>
        <taxon>Pseudomonadota</taxon>
        <taxon>Gammaproteobacteria</taxon>
        <taxon>Alteromonadales</taxon>
        <taxon>Pseudoalteromonadaceae</taxon>
        <taxon>Pseudoalteromonas</taxon>
    </lineage>
</organism>
<dbReference type="InterPro" id="IPR051257">
    <property type="entry name" value="Diverse_CBS-Domain"/>
</dbReference>